<evidence type="ECO:0000313" key="3">
    <source>
        <dbReference type="Proteomes" id="UP000663852"/>
    </source>
</evidence>
<dbReference type="InterPro" id="IPR000742">
    <property type="entry name" value="EGF"/>
</dbReference>
<evidence type="ECO:0000259" key="1">
    <source>
        <dbReference type="PROSITE" id="PS00022"/>
    </source>
</evidence>
<feature type="domain" description="EGF-like" evidence="1">
    <location>
        <begin position="144"/>
        <end position="155"/>
    </location>
</feature>
<gene>
    <name evidence="2" type="ORF">EDS130_LOCUS25293</name>
</gene>
<accession>A0A814WAK0</accession>
<dbReference type="EMBL" id="CAJNOJ010000148">
    <property type="protein sequence ID" value="CAF1199714.1"/>
    <property type="molecule type" value="Genomic_DNA"/>
</dbReference>
<dbReference type="AlphaFoldDB" id="A0A814WAK0"/>
<comment type="caution">
    <text evidence="2">The sequence shown here is derived from an EMBL/GenBank/DDBJ whole genome shotgun (WGS) entry which is preliminary data.</text>
</comment>
<dbReference type="PROSITE" id="PS00022">
    <property type="entry name" value="EGF_1"/>
    <property type="match status" value="1"/>
</dbReference>
<reference evidence="2" key="1">
    <citation type="submission" date="2021-02" db="EMBL/GenBank/DDBJ databases">
        <authorList>
            <person name="Nowell W R."/>
        </authorList>
    </citation>
    <scope>NUCLEOTIDE SEQUENCE</scope>
</reference>
<dbReference type="Proteomes" id="UP000663852">
    <property type="component" value="Unassembled WGS sequence"/>
</dbReference>
<organism evidence="2 3">
    <name type="scientific">Adineta ricciae</name>
    <name type="common">Rotifer</name>
    <dbReference type="NCBI Taxonomy" id="249248"/>
    <lineage>
        <taxon>Eukaryota</taxon>
        <taxon>Metazoa</taxon>
        <taxon>Spiralia</taxon>
        <taxon>Gnathifera</taxon>
        <taxon>Rotifera</taxon>
        <taxon>Eurotatoria</taxon>
        <taxon>Bdelloidea</taxon>
        <taxon>Adinetida</taxon>
        <taxon>Adinetidae</taxon>
        <taxon>Adineta</taxon>
    </lineage>
</organism>
<dbReference type="OrthoDB" id="10014339at2759"/>
<evidence type="ECO:0000313" key="2">
    <source>
        <dbReference type="EMBL" id="CAF1199714.1"/>
    </source>
</evidence>
<protein>
    <recommendedName>
        <fullName evidence="1">EGF-like domain-containing protein</fullName>
    </recommendedName>
</protein>
<sequence length="332" mass="38775">MLKLDIGNFIDNHIPIFKFVILLVRHNTTSSILFHEQFIYTPQKHCLPRYTTELLYPITDLSLSFLNHSIYIHVFIANTLQHFVSWHFPVSFEFLPVRRIVKQLLVMNISKFTSTVTIDFPNCTSCSNDSLCLGYDIDLDREICLCPWHRTGRRCLITFNPSATSKLESQYLRPLLVAQERTETLIKSLFANQKKIAKALRKQKINISLIGSDEPIDTVDDQTFLTSLEYTSDDGVTVDLLKRAGVKEHANLYIPSLMDLLYKPEELLALETKDVPKDERYQLLREAVKDKFRLTSDELETMWQWLHTVFLAKRRTLHWKKKREALVPMNNN</sequence>
<proteinExistence type="predicted"/>
<name>A0A814WAK0_ADIRI</name>